<keyword evidence="6 15" id="KW-0245">EGF-like domain</keyword>
<keyword evidence="20" id="KW-1185">Reference proteome</keyword>
<dbReference type="FunFam" id="2.10.25.10:FF:000073">
    <property type="entry name" value="Pro-neuregulin-1, membrane-bound isoform A"/>
    <property type="match status" value="1"/>
</dbReference>
<dbReference type="InterPro" id="IPR057909">
    <property type="entry name" value="NRG2_N"/>
</dbReference>
<evidence type="ECO:0000259" key="19">
    <source>
        <dbReference type="PROSITE" id="PS50835"/>
    </source>
</evidence>
<feature type="region of interest" description="Disordered" evidence="16">
    <location>
        <begin position="475"/>
        <end position="553"/>
    </location>
</feature>
<evidence type="ECO:0000259" key="18">
    <source>
        <dbReference type="PROSITE" id="PS50026"/>
    </source>
</evidence>
<dbReference type="SMART" id="SM00409">
    <property type="entry name" value="IG"/>
    <property type="match status" value="1"/>
</dbReference>
<dbReference type="RefSeq" id="XP_013999888.1">
    <property type="nucleotide sequence ID" value="XM_014144413.2"/>
</dbReference>
<dbReference type="SMART" id="SM00408">
    <property type="entry name" value="IGc2"/>
    <property type="match status" value="1"/>
</dbReference>
<organism evidence="20 21">
    <name type="scientific">Salmo salar</name>
    <name type="common">Atlantic salmon</name>
    <dbReference type="NCBI Taxonomy" id="8030"/>
    <lineage>
        <taxon>Eukaryota</taxon>
        <taxon>Metazoa</taxon>
        <taxon>Chordata</taxon>
        <taxon>Craniata</taxon>
        <taxon>Vertebrata</taxon>
        <taxon>Euteleostomi</taxon>
        <taxon>Actinopterygii</taxon>
        <taxon>Neopterygii</taxon>
        <taxon>Teleostei</taxon>
        <taxon>Protacanthopterygii</taxon>
        <taxon>Salmoniformes</taxon>
        <taxon>Salmonidae</taxon>
        <taxon>Salmoninae</taxon>
        <taxon>Salmo</taxon>
    </lineage>
</organism>
<keyword evidence="9" id="KW-0339">Growth factor</keyword>
<keyword evidence="5" id="KW-0964">Secreted</keyword>
<comment type="similarity">
    <text evidence="3">Belongs to the neuregulin family.</text>
</comment>
<evidence type="ECO:0000256" key="12">
    <source>
        <dbReference type="ARBA" id="ARBA00023180"/>
    </source>
</evidence>
<evidence type="ECO:0000256" key="15">
    <source>
        <dbReference type="PROSITE-ProRule" id="PRU00076"/>
    </source>
</evidence>
<name>A0A1S3M9M2_SALSA</name>
<dbReference type="GO" id="GO:0045499">
    <property type="term" value="F:chemorepellent activity"/>
    <property type="evidence" value="ECO:0007669"/>
    <property type="project" value="TreeGrafter"/>
</dbReference>
<evidence type="ECO:0000256" key="4">
    <source>
        <dbReference type="ARBA" id="ARBA00022475"/>
    </source>
</evidence>
<reference evidence="21" key="1">
    <citation type="submission" date="2025-08" db="UniProtKB">
        <authorList>
            <consortium name="RefSeq"/>
        </authorList>
    </citation>
    <scope>IDENTIFICATION</scope>
</reference>
<dbReference type="GO" id="GO:0005615">
    <property type="term" value="C:extracellular space"/>
    <property type="evidence" value="ECO:0007669"/>
    <property type="project" value="TreeGrafter"/>
</dbReference>
<dbReference type="InterPro" id="IPR000742">
    <property type="entry name" value="EGF"/>
</dbReference>
<dbReference type="Gene3D" id="2.60.40.10">
    <property type="entry name" value="Immunoglobulins"/>
    <property type="match status" value="1"/>
</dbReference>
<dbReference type="InterPro" id="IPR018250">
    <property type="entry name" value="NRG1"/>
</dbReference>
<dbReference type="AlphaFoldDB" id="A0A1S3M9M2"/>
<keyword evidence="13" id="KW-0393">Immunoglobulin domain</keyword>
<dbReference type="InterPro" id="IPR036179">
    <property type="entry name" value="Ig-like_dom_sf"/>
</dbReference>
<dbReference type="GeneID" id="106571385"/>
<evidence type="ECO:0000256" key="14">
    <source>
        <dbReference type="ARBA" id="ARBA00034341"/>
    </source>
</evidence>
<dbReference type="PROSITE" id="PS00022">
    <property type="entry name" value="EGF_1"/>
    <property type="match status" value="1"/>
</dbReference>
<proteinExistence type="inferred from homology"/>
<dbReference type="GO" id="GO:0030154">
    <property type="term" value="P:cell differentiation"/>
    <property type="evidence" value="ECO:0007669"/>
    <property type="project" value="TreeGrafter"/>
</dbReference>
<evidence type="ECO:0000256" key="13">
    <source>
        <dbReference type="ARBA" id="ARBA00023319"/>
    </source>
</evidence>
<dbReference type="InterPro" id="IPR013783">
    <property type="entry name" value="Ig-like_fold"/>
</dbReference>
<evidence type="ECO:0000256" key="16">
    <source>
        <dbReference type="SAM" id="MobiDB-lite"/>
    </source>
</evidence>
<dbReference type="InterPro" id="IPR040180">
    <property type="entry name" value="Neuregulin"/>
</dbReference>
<keyword evidence="8 17" id="KW-1133">Transmembrane helix</keyword>
<dbReference type="KEGG" id="sasa:106571385"/>
<keyword evidence="12" id="KW-0325">Glycoprotein</keyword>
<dbReference type="PROSITE" id="PS50026">
    <property type="entry name" value="EGF_3"/>
    <property type="match status" value="1"/>
</dbReference>
<keyword evidence="11 15" id="KW-1015">Disulfide bond</keyword>
<dbReference type="GO" id="GO:0035556">
    <property type="term" value="P:intracellular signal transduction"/>
    <property type="evidence" value="ECO:0007669"/>
    <property type="project" value="TreeGrafter"/>
</dbReference>
<protein>
    <recommendedName>
        <fullName evidence="14">Pro-neuregulin-1, membrane-bound isoform</fullName>
    </recommendedName>
</protein>
<evidence type="ECO:0000256" key="1">
    <source>
        <dbReference type="ARBA" id="ARBA00004251"/>
    </source>
</evidence>
<feature type="compositionally biased region" description="Polar residues" evidence="16">
    <location>
        <begin position="492"/>
        <end position="503"/>
    </location>
</feature>
<dbReference type="STRING" id="8030.ENSSSAP00000038778"/>
<keyword evidence="7 17" id="KW-0812">Transmembrane</keyword>
<accession>A0A1S3M9M2</accession>
<dbReference type="Proteomes" id="UP001652741">
    <property type="component" value="Chromosome ssa01"/>
</dbReference>
<evidence type="ECO:0000313" key="21">
    <source>
        <dbReference type="RefSeq" id="XP_013999888.1"/>
    </source>
</evidence>
<dbReference type="PROSITE" id="PS50835">
    <property type="entry name" value="IG_LIKE"/>
    <property type="match status" value="1"/>
</dbReference>
<evidence type="ECO:0000256" key="10">
    <source>
        <dbReference type="ARBA" id="ARBA00023136"/>
    </source>
</evidence>
<evidence type="ECO:0000256" key="2">
    <source>
        <dbReference type="ARBA" id="ARBA00004613"/>
    </source>
</evidence>
<dbReference type="OrthoDB" id="8747558at2759"/>
<dbReference type="SUPFAM" id="SSF57196">
    <property type="entry name" value="EGF/Laminin"/>
    <property type="match status" value="1"/>
</dbReference>
<dbReference type="GO" id="GO:0030296">
    <property type="term" value="F:protein tyrosine kinase activator activity"/>
    <property type="evidence" value="ECO:0007669"/>
    <property type="project" value="TreeGrafter"/>
</dbReference>
<dbReference type="Gene3D" id="2.10.25.10">
    <property type="entry name" value="Laminin"/>
    <property type="match status" value="1"/>
</dbReference>
<feature type="region of interest" description="Disordered" evidence="16">
    <location>
        <begin position="569"/>
        <end position="648"/>
    </location>
</feature>
<evidence type="ECO:0000256" key="9">
    <source>
        <dbReference type="ARBA" id="ARBA00023030"/>
    </source>
</evidence>
<evidence type="ECO:0000256" key="11">
    <source>
        <dbReference type="ARBA" id="ARBA00023157"/>
    </source>
</evidence>
<dbReference type="InterPro" id="IPR003599">
    <property type="entry name" value="Ig_sub"/>
</dbReference>
<dbReference type="SUPFAM" id="SSF48726">
    <property type="entry name" value="Immunoglobulin"/>
    <property type="match status" value="1"/>
</dbReference>
<dbReference type="CTD" id="3084"/>
<comment type="subcellular location">
    <subcellularLocation>
        <location evidence="1">Cell membrane</location>
        <topology evidence="1">Single-pass type I membrane protein</topology>
    </subcellularLocation>
    <subcellularLocation>
        <location evidence="2">Secreted</location>
    </subcellularLocation>
</comment>
<feature type="compositionally biased region" description="Low complexity" evidence="16">
    <location>
        <begin position="586"/>
        <end position="604"/>
    </location>
</feature>
<evidence type="ECO:0000313" key="20">
    <source>
        <dbReference type="Proteomes" id="UP001652741"/>
    </source>
</evidence>
<sequence length="777" mass="85352">MRTYFATGQSSFTILVVCGIFVSFSISPHGGLCGLTCNNPSPVAPLQELVHRSRVVFEGKLQEDGRKRDINRRERVKLLNQRAGGIRNESAVQTMKGEVDLSSESVPNRTSESEPYQVRIRVHQVWEVKAGGLEKDSVVSIVWNRGENCLTLTKDTRYMFFMEPTNDTSVFHAVFPPVETRRAVRKDVSKVLCQECAEPKLKEMKSVEVVEGMKTFLKCELGAGNPSPKFKWYKEGVDLASIKNKLKGTKLKRKKEGKVSELHFKKTSDAHAGSYTCEAINNLGKTSTVGNVTLLRAVTSTTPAVKTSSHVTACSDSEKNYCVNGGECFTLEVTPGSTKFLCRCPNEFTGDRCQNYVMASFYKHLGIEFMEAEELYQKRVLTITGICIALLVVGIMCVVAYCKTKKQRKKLHDRLRQSLRNERNTIIANGPQISNPPLENVQLANQFVSKNALPAQHVIEKETETSFSTSLYTSSAHQSTTVTHTSSQSWSNGHSESALSDSRSVLVKSSGENSRHATPSHRGRLNGTGGARDLSGYLKNSGDTPDSYRDSPYSERYVSAMTTPTRLSPVELLSPVTPGSPPSEMSAPLSSLATSVPSVAVSPSGEEERPLLFTTQPRPDHHISQSKRKSAHYNHGHEAHSPPPSPLRIVEDDDYETTQEYEVVGSAATVTPIPPQSLPKKLAKNSNGRRADRTKPNGHAAGHNMESIDLGSSTESEMEEERVGEDTPFLSLQNPMAIGVEPLADGSRTNLALRLSPQDNLQARLSSVISNQDPIAV</sequence>
<dbReference type="InterPro" id="IPR002154">
    <property type="entry name" value="Neuregulin_C"/>
</dbReference>
<dbReference type="GO" id="GO:0007399">
    <property type="term" value="P:nervous system development"/>
    <property type="evidence" value="ECO:0007669"/>
    <property type="project" value="InterPro"/>
</dbReference>
<dbReference type="PRINTS" id="PR01089">
    <property type="entry name" value="NEUREGULIN"/>
</dbReference>
<dbReference type="GO" id="GO:0048513">
    <property type="term" value="P:animal organ development"/>
    <property type="evidence" value="ECO:0007669"/>
    <property type="project" value="TreeGrafter"/>
</dbReference>
<dbReference type="PANTHER" id="PTHR11100:SF7">
    <property type="entry name" value="PRO-NEUREGULIN-1, MEMBRANE-BOUND ISOFORM"/>
    <property type="match status" value="1"/>
</dbReference>
<feature type="transmembrane region" description="Helical" evidence="17">
    <location>
        <begin position="380"/>
        <end position="402"/>
    </location>
</feature>
<dbReference type="GO" id="GO:0005886">
    <property type="term" value="C:plasma membrane"/>
    <property type="evidence" value="ECO:0007669"/>
    <property type="project" value="UniProtKB-SubCell"/>
</dbReference>
<comment type="caution">
    <text evidence="15">Lacks conserved residue(s) required for the propagation of feature annotation.</text>
</comment>
<dbReference type="InterPro" id="IPR007110">
    <property type="entry name" value="Ig-like_dom"/>
</dbReference>
<keyword evidence="10 17" id="KW-0472">Membrane</keyword>
<evidence type="ECO:0000256" key="8">
    <source>
        <dbReference type="ARBA" id="ARBA00022989"/>
    </source>
</evidence>
<evidence type="ECO:0000256" key="7">
    <source>
        <dbReference type="ARBA" id="ARBA00022692"/>
    </source>
</evidence>
<feature type="domain" description="Ig-like" evidence="19">
    <location>
        <begin position="199"/>
        <end position="293"/>
    </location>
</feature>
<evidence type="ECO:0000256" key="17">
    <source>
        <dbReference type="SAM" id="Phobius"/>
    </source>
</evidence>
<dbReference type="Pfam" id="PF02158">
    <property type="entry name" value="Neuregulin"/>
    <property type="match status" value="1"/>
</dbReference>
<gene>
    <name evidence="21" type="primary">nrg1</name>
</gene>
<feature type="disulfide bond" evidence="15">
    <location>
        <begin position="344"/>
        <end position="353"/>
    </location>
</feature>
<evidence type="ECO:0000256" key="5">
    <source>
        <dbReference type="ARBA" id="ARBA00022525"/>
    </source>
</evidence>
<dbReference type="PaxDb" id="8030-ENSSSAP00000038778"/>
<feature type="domain" description="EGF-like" evidence="18">
    <location>
        <begin position="310"/>
        <end position="354"/>
    </location>
</feature>
<dbReference type="Pfam" id="PF25518">
    <property type="entry name" value="NRG2_N"/>
    <property type="match status" value="1"/>
</dbReference>
<dbReference type="PANTHER" id="PTHR11100">
    <property type="entry name" value="HEREGULIN-NEUREGULIN FAMILY MEMBER"/>
    <property type="match status" value="1"/>
</dbReference>
<evidence type="ECO:0000256" key="6">
    <source>
        <dbReference type="ARBA" id="ARBA00022536"/>
    </source>
</evidence>
<evidence type="ECO:0000256" key="3">
    <source>
        <dbReference type="ARBA" id="ARBA00008216"/>
    </source>
</evidence>
<feature type="compositionally biased region" description="Low complexity" evidence="16">
    <location>
        <begin position="475"/>
        <end position="491"/>
    </location>
</feature>
<dbReference type="GO" id="GO:0008083">
    <property type="term" value="F:growth factor activity"/>
    <property type="evidence" value="ECO:0007669"/>
    <property type="project" value="UniProtKB-KW"/>
</dbReference>
<feature type="region of interest" description="Disordered" evidence="16">
    <location>
        <begin position="670"/>
        <end position="730"/>
    </location>
</feature>
<keyword evidence="4" id="KW-1003">Cell membrane</keyword>
<feature type="transmembrane region" description="Helical" evidence="17">
    <location>
        <begin position="12"/>
        <end position="32"/>
    </location>
</feature>
<dbReference type="SMART" id="SM00181">
    <property type="entry name" value="EGF"/>
    <property type="match status" value="1"/>
</dbReference>
<feature type="compositionally biased region" description="Basic residues" evidence="16">
    <location>
        <begin position="624"/>
        <end position="634"/>
    </location>
</feature>
<dbReference type="InterPro" id="IPR003598">
    <property type="entry name" value="Ig_sub2"/>
</dbReference>
<dbReference type="Pfam" id="PF13927">
    <property type="entry name" value="Ig_3"/>
    <property type="match status" value="1"/>
</dbReference>